<dbReference type="GeneTree" id="ENSGT00940000161943"/>
<dbReference type="GO" id="GO:0030670">
    <property type="term" value="C:phagocytic vesicle membrane"/>
    <property type="evidence" value="ECO:0007669"/>
    <property type="project" value="UniProtKB-SubCell"/>
</dbReference>
<dbReference type="AlphaFoldDB" id="A0A8C5LVI8"/>
<dbReference type="OrthoDB" id="1436450at2759"/>
<dbReference type="PROSITE" id="PS51419">
    <property type="entry name" value="RAB"/>
    <property type="match status" value="1"/>
</dbReference>
<dbReference type="GO" id="GO:0003924">
    <property type="term" value="F:GTPase activity"/>
    <property type="evidence" value="ECO:0007669"/>
    <property type="project" value="InterPro"/>
</dbReference>
<dbReference type="InterPro" id="IPR001806">
    <property type="entry name" value="Small_GTPase"/>
</dbReference>
<dbReference type="GO" id="GO:0005764">
    <property type="term" value="C:lysosome"/>
    <property type="evidence" value="ECO:0007669"/>
    <property type="project" value="UniProtKB-ARBA"/>
</dbReference>
<comment type="similarity">
    <text evidence="2">Belongs to the small GTPase superfamily. Rab family.</text>
</comment>
<reference evidence="11" key="2">
    <citation type="submission" date="2025-09" db="UniProtKB">
        <authorList>
            <consortium name="Ensembl"/>
        </authorList>
    </citation>
    <scope>IDENTIFICATION</scope>
</reference>
<dbReference type="GO" id="GO:0090385">
    <property type="term" value="P:phagosome-lysosome fusion"/>
    <property type="evidence" value="ECO:0007669"/>
    <property type="project" value="TreeGrafter"/>
</dbReference>
<dbReference type="SMART" id="SM00174">
    <property type="entry name" value="RHO"/>
    <property type="match status" value="1"/>
</dbReference>
<evidence type="ECO:0000256" key="6">
    <source>
        <dbReference type="ARBA" id="ARBA00023134"/>
    </source>
</evidence>
<comment type="function">
    <text evidence="9">Controls vesicular trafficking from endosomes to the trans-Golgi network (TGN). Acts as a negative regulator of TLR9 signaling and can suppress TLR9-triggered TNFA, IL6, and IFNB production in macrophages by promoting TLR9 lysosomal degradation. Also negatively regulates TLR4 signaling in macrophages by promoting lysosomal degradation of TLR4. Promotes megakaryocytic differentiation by increasing NF-kappa-B-dependent IL6 production and subsequently enhancing the association of STAT3 with GATA1. Not involved in the regulation of the EGF- and EGFR degradation pathway.</text>
</comment>
<evidence type="ECO:0000256" key="9">
    <source>
        <dbReference type="ARBA" id="ARBA00058158"/>
    </source>
</evidence>
<keyword evidence="5" id="KW-0653">Protein transport</keyword>
<dbReference type="GO" id="GO:0005525">
    <property type="term" value="F:GTP binding"/>
    <property type="evidence" value="ECO:0007669"/>
    <property type="project" value="UniProtKB-KW"/>
</dbReference>
<dbReference type="GO" id="GO:0008333">
    <property type="term" value="P:endosome to lysosome transport"/>
    <property type="evidence" value="ECO:0007669"/>
    <property type="project" value="TreeGrafter"/>
</dbReference>
<dbReference type="PROSITE" id="PS51421">
    <property type="entry name" value="RAS"/>
    <property type="match status" value="1"/>
</dbReference>
<dbReference type="Ensembl" id="ENSLLET00000005217.1">
    <property type="protein sequence ID" value="ENSLLEP00000005000.1"/>
    <property type="gene ID" value="ENSLLEG00000003186.1"/>
</dbReference>
<evidence type="ECO:0000256" key="8">
    <source>
        <dbReference type="ARBA" id="ARBA00023289"/>
    </source>
</evidence>
<comment type="subcellular location">
    <subcellularLocation>
        <location evidence="1">Cytoplasmic vesicle</location>
        <location evidence="1">Phagosome membrane</location>
        <topology evidence="1">Lipid-anchor</topology>
        <orientation evidence="1">Cytoplasmic side</orientation>
    </subcellularLocation>
</comment>
<evidence type="ECO:0000256" key="5">
    <source>
        <dbReference type="ARBA" id="ARBA00022927"/>
    </source>
</evidence>
<dbReference type="PRINTS" id="PR00449">
    <property type="entry name" value="RASTRNSFRMNG"/>
</dbReference>
<dbReference type="InterPro" id="IPR027417">
    <property type="entry name" value="P-loop_NTPase"/>
</dbReference>
<keyword evidence="7" id="KW-0449">Lipoprotein</keyword>
<dbReference type="SMART" id="SM00173">
    <property type="entry name" value="RAS"/>
    <property type="match status" value="1"/>
</dbReference>
<dbReference type="Pfam" id="PF00071">
    <property type="entry name" value="Ras"/>
    <property type="match status" value="1"/>
</dbReference>
<keyword evidence="6" id="KW-0342">GTP-binding</keyword>
<dbReference type="GO" id="GO:0015031">
    <property type="term" value="P:protein transport"/>
    <property type="evidence" value="ECO:0007669"/>
    <property type="project" value="UniProtKB-KW"/>
</dbReference>
<evidence type="ECO:0000256" key="2">
    <source>
        <dbReference type="ARBA" id="ARBA00006270"/>
    </source>
</evidence>
<keyword evidence="8" id="KW-0636">Prenylation</keyword>
<dbReference type="Gene3D" id="3.40.50.300">
    <property type="entry name" value="P-loop containing nucleotide triphosphate hydrolases"/>
    <property type="match status" value="1"/>
</dbReference>
<dbReference type="InterPro" id="IPR005225">
    <property type="entry name" value="Small_GTP-bd"/>
</dbReference>
<name>A0A8C5LVI8_9ANUR</name>
<gene>
    <name evidence="11" type="primary">RAB7B</name>
</gene>
<evidence type="ECO:0000313" key="11">
    <source>
        <dbReference type="Ensembl" id="ENSLLEP00000005000.1"/>
    </source>
</evidence>
<evidence type="ECO:0000256" key="3">
    <source>
        <dbReference type="ARBA" id="ARBA00022448"/>
    </source>
</evidence>
<dbReference type="GO" id="GO:0005770">
    <property type="term" value="C:late endosome"/>
    <property type="evidence" value="ECO:0007669"/>
    <property type="project" value="TreeGrafter"/>
</dbReference>
<evidence type="ECO:0000256" key="7">
    <source>
        <dbReference type="ARBA" id="ARBA00023288"/>
    </source>
</evidence>
<reference evidence="11" key="1">
    <citation type="submission" date="2025-08" db="UniProtKB">
        <authorList>
            <consortium name="Ensembl"/>
        </authorList>
    </citation>
    <scope>IDENTIFICATION</scope>
</reference>
<evidence type="ECO:0000256" key="1">
    <source>
        <dbReference type="ARBA" id="ARBA00004616"/>
    </source>
</evidence>
<keyword evidence="3" id="KW-0813">Transport</keyword>
<dbReference type="FunFam" id="3.40.50.300:FF:000751">
    <property type="entry name" value="Rab family GTPase, putative"/>
    <property type="match status" value="1"/>
</dbReference>
<dbReference type="SMART" id="SM00176">
    <property type="entry name" value="RAN"/>
    <property type="match status" value="1"/>
</dbReference>
<dbReference type="SMART" id="SM00175">
    <property type="entry name" value="RAB"/>
    <property type="match status" value="1"/>
</dbReference>
<protein>
    <recommendedName>
        <fullName evidence="10">Ras-related protein Rab-7b</fullName>
    </recommendedName>
</protein>
<keyword evidence="12" id="KW-1185">Reference proteome</keyword>
<dbReference type="Proteomes" id="UP000694569">
    <property type="component" value="Unplaced"/>
</dbReference>
<proteinExistence type="inferred from homology"/>
<keyword evidence="4" id="KW-0547">Nucleotide-binding</keyword>
<evidence type="ECO:0000256" key="4">
    <source>
        <dbReference type="ARBA" id="ARBA00022741"/>
    </source>
</evidence>
<accession>A0A8C5LVI8</accession>
<dbReference type="NCBIfam" id="TIGR00231">
    <property type="entry name" value="small_GTP"/>
    <property type="match status" value="1"/>
</dbReference>
<dbReference type="SUPFAM" id="SSF52540">
    <property type="entry name" value="P-loop containing nucleoside triphosphate hydrolases"/>
    <property type="match status" value="1"/>
</dbReference>
<sequence>MSSKNGVELKLNFIGTVGSGKTSILNRYVHSFFMNDYHNTLGAALNVKTIQLDKTRVRLQIWDIGGQDRFQSLMSGFYKGSDGCFLVYDVTNRETFECLEKLRNDFLDKVHTSAEDFPMIILGNKIDLADREVSKKSADDWCSQRSIPYFEVSAKLDINVDLAFETLARKAYQHYQEVRESYLTDSFKLTPIEDDYRRRCC</sequence>
<organism evidence="11 12">
    <name type="scientific">Leptobrachium leishanense</name>
    <name type="common">Leishan spiny toad</name>
    <dbReference type="NCBI Taxonomy" id="445787"/>
    <lineage>
        <taxon>Eukaryota</taxon>
        <taxon>Metazoa</taxon>
        <taxon>Chordata</taxon>
        <taxon>Craniata</taxon>
        <taxon>Vertebrata</taxon>
        <taxon>Euteleostomi</taxon>
        <taxon>Amphibia</taxon>
        <taxon>Batrachia</taxon>
        <taxon>Anura</taxon>
        <taxon>Pelobatoidea</taxon>
        <taxon>Megophryidae</taxon>
        <taxon>Leptobrachium</taxon>
    </lineage>
</organism>
<evidence type="ECO:0000313" key="12">
    <source>
        <dbReference type="Proteomes" id="UP000694569"/>
    </source>
</evidence>
<dbReference type="PANTHER" id="PTHR47981">
    <property type="entry name" value="RAB FAMILY"/>
    <property type="match status" value="1"/>
</dbReference>
<dbReference type="GO" id="GO:0002682">
    <property type="term" value="P:regulation of immune system process"/>
    <property type="evidence" value="ECO:0007669"/>
    <property type="project" value="UniProtKB-ARBA"/>
</dbReference>
<evidence type="ECO:0000256" key="10">
    <source>
        <dbReference type="ARBA" id="ARBA00067801"/>
    </source>
</evidence>
<dbReference type="PANTHER" id="PTHR47981:SF22">
    <property type="entry name" value="RAS-RELATED PROTEIN RAB-7B"/>
    <property type="match status" value="1"/>
</dbReference>